<proteinExistence type="predicted"/>
<dbReference type="GO" id="GO:0061630">
    <property type="term" value="F:ubiquitin protein ligase activity"/>
    <property type="evidence" value="ECO:0007669"/>
    <property type="project" value="TreeGrafter"/>
</dbReference>
<name>A0AAN6JEJ9_9PEZI</name>
<evidence type="ECO:0000256" key="4">
    <source>
        <dbReference type="PROSITE-ProRule" id="PRU00601"/>
    </source>
</evidence>
<sequence>MRDNSANITSEPAEPSCFHLISATSGVSADSGVQRPGLSHAPDEGPSNTSHDAAAQALPSTYLLPTSTHHSLLFNDVGLPVESPSQEPDETDVLNALLSDGHAAHLTGAVESFSSAAAAAVPAWISSRSGAGSYSSYRSWRPSQDGSRSVNPVHEVAESLRSVDSLGLGSEAASLSSSPVRRDMMEDGDLVMGEQDGGGGQQRSPPPPRQDNTMDSSLPGDDGMRALRVKLHEIRTLAASTEEKARRMHQLMVRDYEAHQANKPAILSTDIETGGTFEGPVDPHNPYRVQDADLEASFSPLPVRPREPDGDRDESMVDDITITLGCAHYKRNVKVQCFDCRLWFTCRHCHDQSPTLPFPHRLNRKKTQNMLCMLCRTPQPAGELCINCGEYAAWYYCPKCKLWDNDNNKRIYHCDDCGICRVGEGLGKDYVHCRRCNVCISISTSASHPCIERATEGDCPLCLVRLFESPTPVVSLPCGHYMHGECYRDLMAVTYKCPVCSRSAVNMELQWRKLDDEIRAQPMPEDDEDLEGLLPHAASIAAGDDDVVAPPTPGHVSPATQPRRPRTVYIGCNDCGRRSWAPFHWLGLKCQVCDSYNTNQMAPTVVQETEAERLIRQQAQHHRQHDFTGNSVLRDAGIGADDAAVEDVLLDVNTATLQVPTSPSQVPVNSERRASGAQSPGRRYFVQQEEERRPSFTMTPRFPTPSLPNLPNLPNLPDMPRLPRMPHMPNMPNMPNIPNLELGRFSPYEMLDAMSRSLSPMRYYLQGLDVGEGGPSHRSGGSATEGGGRNRSPASVRSDPTGVSRRFSSGKRRAGEGEAGDWLWGEESDADSEEDGDGGEGTDGSIRAVRRGEGEGETSEEESSSGSSEEDQGDGDAEMVDEDGDGEEEEDEEMELFGHRSSRFPMRSSLSSSTAPSSVAPREEEEDLPFGALKALAIFAASPEKVRETSGFPSPLSQLRTTATLSFFWTRLRPEEDETPVNAPGSSRRPSRLGDVKVSAVIRRLTPGSPTQNPATLAERTSNTAGNSPVPFLALDPASVLLSVLSSDEVSRKVAKQAHSIASSILTLTVHSWIAGPPPERKRWRSIRIVVGAWERRVRDRARAVWERWEGVNAEGEMGAGFLVEGLTWVSSLGGGFWCSMAEGCRRSMRFHSRTWSGLALVELAWDREGLGTSRTQ</sequence>
<dbReference type="InterPro" id="IPR013083">
    <property type="entry name" value="Znf_RING/FYVE/PHD"/>
</dbReference>
<feature type="region of interest" description="Disordered" evidence="5">
    <location>
        <begin position="769"/>
        <end position="926"/>
    </location>
</feature>
<evidence type="ECO:0000256" key="2">
    <source>
        <dbReference type="ARBA" id="ARBA00022771"/>
    </source>
</evidence>
<dbReference type="Gene3D" id="2.20.28.10">
    <property type="match status" value="1"/>
</dbReference>
<protein>
    <recommendedName>
        <fullName evidence="11">RING-type domain-containing protein</fullName>
    </recommendedName>
</protein>
<dbReference type="GO" id="GO:0008270">
    <property type="term" value="F:zinc ion binding"/>
    <property type="evidence" value="ECO:0007669"/>
    <property type="project" value="UniProtKB-KW"/>
</dbReference>
<feature type="region of interest" description="Disordered" evidence="5">
    <location>
        <begin position="128"/>
        <end position="152"/>
    </location>
</feature>
<gene>
    <name evidence="9" type="ORF">LTR82_002618</name>
</gene>
<dbReference type="PANTHER" id="PTHR21319">
    <property type="entry name" value="RING FINGER AND CHY ZINC FINGER DOMAIN-CONTAINING PROTEIN 1"/>
    <property type="match status" value="1"/>
</dbReference>
<feature type="domain" description="CHY-type" evidence="7">
    <location>
        <begin position="319"/>
        <end position="390"/>
    </location>
</feature>
<dbReference type="Pfam" id="PF14599">
    <property type="entry name" value="zinc_ribbon_6"/>
    <property type="match status" value="1"/>
</dbReference>
<dbReference type="GO" id="GO:0005634">
    <property type="term" value="C:nucleus"/>
    <property type="evidence" value="ECO:0007669"/>
    <property type="project" value="TreeGrafter"/>
</dbReference>
<accession>A0AAN6JEJ9</accession>
<feature type="compositionally biased region" description="Polar residues" evidence="5">
    <location>
        <begin position="1"/>
        <end position="10"/>
    </location>
</feature>
<dbReference type="InterPro" id="IPR008913">
    <property type="entry name" value="Znf_CHY"/>
</dbReference>
<keyword evidence="1" id="KW-0479">Metal-binding</keyword>
<evidence type="ECO:0000259" key="6">
    <source>
        <dbReference type="PROSITE" id="PS50089"/>
    </source>
</evidence>
<feature type="region of interest" description="Disordered" evidence="5">
    <location>
        <begin position="660"/>
        <end position="714"/>
    </location>
</feature>
<dbReference type="EMBL" id="JASUXU010000004">
    <property type="protein sequence ID" value="KAK0326775.1"/>
    <property type="molecule type" value="Genomic_DNA"/>
</dbReference>
<feature type="region of interest" description="Disordered" evidence="5">
    <location>
        <begin position="1"/>
        <end position="52"/>
    </location>
</feature>
<feature type="domain" description="CTCHY-type" evidence="8">
    <location>
        <begin position="392"/>
        <end position="458"/>
    </location>
</feature>
<dbReference type="Pfam" id="PF05495">
    <property type="entry name" value="zf-CHY"/>
    <property type="match status" value="1"/>
</dbReference>
<evidence type="ECO:0000313" key="9">
    <source>
        <dbReference type="EMBL" id="KAK0326775.1"/>
    </source>
</evidence>
<keyword evidence="2 4" id="KW-0863">Zinc-finger</keyword>
<feature type="compositionally biased region" description="Acidic residues" evidence="5">
    <location>
        <begin position="824"/>
        <end position="840"/>
    </location>
</feature>
<feature type="compositionally biased region" description="Acidic residues" evidence="5">
    <location>
        <begin position="855"/>
        <end position="895"/>
    </location>
</feature>
<feature type="region of interest" description="Disordered" evidence="5">
    <location>
        <begin position="1004"/>
        <end position="1023"/>
    </location>
</feature>
<dbReference type="SUPFAM" id="SSF57850">
    <property type="entry name" value="RING/U-box"/>
    <property type="match status" value="1"/>
</dbReference>
<dbReference type="Proteomes" id="UP001168146">
    <property type="component" value="Unassembled WGS sequence"/>
</dbReference>
<feature type="compositionally biased region" description="Basic and acidic residues" evidence="5">
    <location>
        <begin position="304"/>
        <end position="314"/>
    </location>
</feature>
<organism evidence="9 10">
    <name type="scientific">Friedmanniomyces endolithicus</name>
    <dbReference type="NCBI Taxonomy" id="329885"/>
    <lineage>
        <taxon>Eukaryota</taxon>
        <taxon>Fungi</taxon>
        <taxon>Dikarya</taxon>
        <taxon>Ascomycota</taxon>
        <taxon>Pezizomycotina</taxon>
        <taxon>Dothideomycetes</taxon>
        <taxon>Dothideomycetidae</taxon>
        <taxon>Mycosphaerellales</taxon>
        <taxon>Teratosphaeriaceae</taxon>
        <taxon>Friedmanniomyces</taxon>
    </lineage>
</organism>
<dbReference type="GO" id="GO:0016567">
    <property type="term" value="P:protein ubiquitination"/>
    <property type="evidence" value="ECO:0007669"/>
    <property type="project" value="TreeGrafter"/>
</dbReference>
<dbReference type="InterPro" id="IPR037275">
    <property type="entry name" value="Znf_CTCHY_sf"/>
</dbReference>
<dbReference type="PANTHER" id="PTHR21319:SF0">
    <property type="entry name" value="AND RING FINGER DOMAIN PROTEIN, PUTATIVE (AFU_ORTHOLOGUE AFUA_1G08900)-RELATED"/>
    <property type="match status" value="1"/>
</dbReference>
<feature type="compositionally biased region" description="Low complexity" evidence="5">
    <location>
        <begin position="903"/>
        <end position="918"/>
    </location>
</feature>
<dbReference type="InterPro" id="IPR017921">
    <property type="entry name" value="Znf_CTCHY"/>
</dbReference>
<dbReference type="Pfam" id="PF13639">
    <property type="entry name" value="zf-RING_2"/>
    <property type="match status" value="1"/>
</dbReference>
<dbReference type="GO" id="GO:0006511">
    <property type="term" value="P:ubiquitin-dependent protein catabolic process"/>
    <property type="evidence" value="ECO:0007669"/>
    <property type="project" value="TreeGrafter"/>
</dbReference>
<dbReference type="AlphaFoldDB" id="A0AAN6JEJ9"/>
<evidence type="ECO:0000313" key="10">
    <source>
        <dbReference type="Proteomes" id="UP001168146"/>
    </source>
</evidence>
<reference evidence="9" key="1">
    <citation type="submission" date="2021-12" db="EMBL/GenBank/DDBJ databases">
        <title>Black yeast isolated from Biological Soil Crust.</title>
        <authorList>
            <person name="Kurbessoian T."/>
        </authorList>
    </citation>
    <scope>NUCLEOTIDE SEQUENCE</scope>
    <source>
        <strain evidence="9">CCFEE 5208</strain>
    </source>
</reference>
<feature type="compositionally biased region" description="Low complexity" evidence="5">
    <location>
        <begin position="128"/>
        <end position="139"/>
    </location>
</feature>
<dbReference type="PROSITE" id="PS51270">
    <property type="entry name" value="ZF_CTCHY"/>
    <property type="match status" value="1"/>
</dbReference>
<feature type="region of interest" description="Disordered" evidence="5">
    <location>
        <begin position="190"/>
        <end position="223"/>
    </location>
</feature>
<dbReference type="InterPro" id="IPR001841">
    <property type="entry name" value="Znf_RING"/>
</dbReference>
<evidence type="ECO:0008006" key="11">
    <source>
        <dbReference type="Google" id="ProtNLM"/>
    </source>
</evidence>
<dbReference type="InterPro" id="IPR039512">
    <property type="entry name" value="RCHY1_zinc-ribbon"/>
</dbReference>
<dbReference type="SUPFAM" id="SSF161245">
    <property type="entry name" value="Zinc hairpin stack"/>
    <property type="match status" value="1"/>
</dbReference>
<dbReference type="SUPFAM" id="SSF161219">
    <property type="entry name" value="CHY zinc finger-like"/>
    <property type="match status" value="1"/>
</dbReference>
<evidence type="ECO:0000256" key="5">
    <source>
        <dbReference type="SAM" id="MobiDB-lite"/>
    </source>
</evidence>
<comment type="caution">
    <text evidence="9">The sequence shown here is derived from an EMBL/GenBank/DDBJ whole genome shotgun (WGS) entry which is preliminary data.</text>
</comment>
<evidence type="ECO:0000256" key="3">
    <source>
        <dbReference type="ARBA" id="ARBA00022833"/>
    </source>
</evidence>
<dbReference type="Gene3D" id="3.30.40.10">
    <property type="entry name" value="Zinc/RING finger domain, C3HC4 (zinc finger)"/>
    <property type="match status" value="1"/>
</dbReference>
<feature type="compositionally biased region" description="Polar residues" evidence="5">
    <location>
        <begin position="141"/>
        <end position="150"/>
    </location>
</feature>
<evidence type="ECO:0000259" key="7">
    <source>
        <dbReference type="PROSITE" id="PS51266"/>
    </source>
</evidence>
<dbReference type="CDD" id="cd16464">
    <property type="entry name" value="RING-H2_Pirh2-like"/>
    <property type="match status" value="1"/>
</dbReference>
<dbReference type="SMART" id="SM00184">
    <property type="entry name" value="RING"/>
    <property type="match status" value="1"/>
</dbReference>
<feature type="region of interest" description="Disordered" evidence="5">
    <location>
        <begin position="295"/>
        <end position="314"/>
    </location>
</feature>
<feature type="domain" description="RING-type" evidence="6">
    <location>
        <begin position="459"/>
        <end position="501"/>
    </location>
</feature>
<dbReference type="InterPro" id="IPR037274">
    <property type="entry name" value="Znf_CHY_sf"/>
</dbReference>
<evidence type="ECO:0000259" key="8">
    <source>
        <dbReference type="PROSITE" id="PS51270"/>
    </source>
</evidence>
<dbReference type="PROSITE" id="PS50089">
    <property type="entry name" value="ZF_RING_2"/>
    <property type="match status" value="1"/>
</dbReference>
<evidence type="ECO:0000256" key="1">
    <source>
        <dbReference type="ARBA" id="ARBA00022723"/>
    </source>
</evidence>
<keyword evidence="3" id="KW-0862">Zinc</keyword>
<feature type="compositionally biased region" description="Polar residues" evidence="5">
    <location>
        <begin position="1008"/>
        <end position="1023"/>
    </location>
</feature>
<dbReference type="PROSITE" id="PS51266">
    <property type="entry name" value="ZF_CHY"/>
    <property type="match status" value="1"/>
</dbReference>